<dbReference type="Proteomes" id="UP000251002">
    <property type="component" value="Unassembled WGS sequence"/>
</dbReference>
<protein>
    <submittedName>
        <fullName evidence="1">DUF1850 domain-containing protein</fullName>
    </submittedName>
</protein>
<dbReference type="AlphaFoldDB" id="A0A365KWY6"/>
<gene>
    <name evidence="1" type="ORF">DP120_09095</name>
</gene>
<sequence length="144" mass="16864">MLVLLFFLLFKLPVVYFDFGNEEYFLAEDEFTLKWIHSVEKEEWLEMYERDGGELLLTETVFKTFGAGVPSDGEIISAEDGYVHMRINQHLPEMNLTVSENAQTTILTEDKTIPLYELTEDYEFVTISVQRIHLWQYIGGKKLL</sequence>
<comment type="caution">
    <text evidence="1">The sequence shown here is derived from an EMBL/GenBank/DDBJ whole genome shotgun (WGS) entry which is preliminary data.</text>
</comment>
<proteinExistence type="predicted"/>
<evidence type="ECO:0000313" key="1">
    <source>
        <dbReference type="EMBL" id="RAZ77629.1"/>
    </source>
</evidence>
<accession>A0A365KWY6</accession>
<evidence type="ECO:0000313" key="2">
    <source>
        <dbReference type="Proteomes" id="UP000251002"/>
    </source>
</evidence>
<keyword evidence="2" id="KW-1185">Reference proteome</keyword>
<reference evidence="1 2" key="1">
    <citation type="submission" date="2018-06" db="EMBL/GenBank/DDBJ databases">
        <title>The draft genome sequences of strains SCU63 and S1.</title>
        <authorList>
            <person name="Gan L."/>
        </authorList>
    </citation>
    <scope>NUCLEOTIDE SEQUENCE [LARGE SCALE GENOMIC DNA]</scope>
    <source>
        <strain evidence="1 2">SCU63</strain>
    </source>
</reference>
<dbReference type="EMBL" id="QLZR01000003">
    <property type="protein sequence ID" value="RAZ77629.1"/>
    <property type="molecule type" value="Genomic_DNA"/>
</dbReference>
<dbReference type="InterPro" id="IPR015001">
    <property type="entry name" value="DUF1850"/>
</dbReference>
<name>A0A365KWY6_9BACL</name>
<dbReference type="Pfam" id="PF08905">
    <property type="entry name" value="DUF1850"/>
    <property type="match status" value="1"/>
</dbReference>
<organism evidence="1 2">
    <name type="scientific">Planococcus halotolerans</name>
    <dbReference type="NCBI Taxonomy" id="2233542"/>
    <lineage>
        <taxon>Bacteria</taxon>
        <taxon>Bacillati</taxon>
        <taxon>Bacillota</taxon>
        <taxon>Bacilli</taxon>
        <taxon>Bacillales</taxon>
        <taxon>Caryophanaceae</taxon>
        <taxon>Planococcus</taxon>
    </lineage>
</organism>